<gene>
    <name evidence="1" type="ORF">HCZ30_05055</name>
</gene>
<proteinExistence type="predicted"/>
<organism evidence="1 2">
    <name type="scientific">Marivivens donghaensis</name>
    <dbReference type="NCBI Taxonomy" id="1699413"/>
    <lineage>
        <taxon>Bacteria</taxon>
        <taxon>Pseudomonadati</taxon>
        <taxon>Pseudomonadota</taxon>
        <taxon>Alphaproteobacteria</taxon>
        <taxon>Rhodobacterales</taxon>
        <taxon>Paracoccaceae</taxon>
        <taxon>Marivivens group</taxon>
        <taxon>Marivivens</taxon>
    </lineage>
</organism>
<evidence type="ECO:0000313" key="1">
    <source>
        <dbReference type="EMBL" id="NIY71802.1"/>
    </source>
</evidence>
<evidence type="ECO:0000313" key="2">
    <source>
        <dbReference type="Proteomes" id="UP000709466"/>
    </source>
</evidence>
<dbReference type="RefSeq" id="WP_167636980.1">
    <property type="nucleotide sequence ID" value="NZ_JAATOP010000002.1"/>
</dbReference>
<reference evidence="1 2" key="1">
    <citation type="submission" date="2020-03" db="EMBL/GenBank/DDBJ databases">
        <title>Bacterial isolates of synthetic phycosphere.</title>
        <authorList>
            <person name="Fu H."/>
            <person name="Moran M.A."/>
        </authorList>
    </citation>
    <scope>NUCLEOTIDE SEQUENCE [LARGE SCALE GENOMIC DNA]</scope>
    <source>
        <strain evidence="1 2">HF1</strain>
    </source>
</reference>
<sequence length="215" mass="23079">MDALREILAEHGLRAAGAFIPDVADGLPDEVQAVIMLAPDEPHFWIVFTSSPEWTDGHADPLDSWSARVIGEIAEASGAKPLFPFTDPPFRPFYKWAIKAGACASPVMLLADGTAGLFASFRGALAFDKFVQIATLTAPCSTCERRSCLSSCPVDALNAGGYDTAKCAAYLRSPAGSDCLEMGCRVRRSCHVGSANRPADQSAYSLQEFLRCRND</sequence>
<name>A0ABX0VYS8_9RHOB</name>
<dbReference type="EMBL" id="JAATOP010000002">
    <property type="protein sequence ID" value="NIY71802.1"/>
    <property type="molecule type" value="Genomic_DNA"/>
</dbReference>
<keyword evidence="2" id="KW-1185">Reference proteome</keyword>
<protein>
    <submittedName>
        <fullName evidence="1">Ferredoxin</fullName>
    </submittedName>
</protein>
<comment type="caution">
    <text evidence="1">The sequence shown here is derived from an EMBL/GenBank/DDBJ whole genome shotgun (WGS) entry which is preliminary data.</text>
</comment>
<accession>A0ABX0VYS8</accession>
<dbReference type="Proteomes" id="UP000709466">
    <property type="component" value="Unassembled WGS sequence"/>
</dbReference>